<organism evidence="4 5">
    <name type="scientific">Lophiotrema nucula</name>
    <dbReference type="NCBI Taxonomy" id="690887"/>
    <lineage>
        <taxon>Eukaryota</taxon>
        <taxon>Fungi</taxon>
        <taxon>Dikarya</taxon>
        <taxon>Ascomycota</taxon>
        <taxon>Pezizomycotina</taxon>
        <taxon>Dothideomycetes</taxon>
        <taxon>Pleosporomycetidae</taxon>
        <taxon>Pleosporales</taxon>
        <taxon>Lophiotremataceae</taxon>
        <taxon>Lophiotrema</taxon>
    </lineage>
</organism>
<feature type="coiled-coil region" evidence="1">
    <location>
        <begin position="213"/>
        <end position="247"/>
    </location>
</feature>
<dbReference type="AlphaFoldDB" id="A0A6A5ZNK7"/>
<proteinExistence type="predicted"/>
<accession>A0A6A5ZNK7</accession>
<feature type="domain" description="DUF3638" evidence="3">
    <location>
        <begin position="394"/>
        <end position="523"/>
    </location>
</feature>
<gene>
    <name evidence="4" type="ORF">BDV96DRAFT_266715</name>
</gene>
<evidence type="ECO:0000313" key="4">
    <source>
        <dbReference type="EMBL" id="KAF2120457.1"/>
    </source>
</evidence>
<protein>
    <recommendedName>
        <fullName evidence="3">DUF3638 domain-containing protein</fullName>
    </recommendedName>
</protein>
<dbReference type="Pfam" id="PF12340">
    <property type="entry name" value="DUF3638"/>
    <property type="match status" value="1"/>
</dbReference>
<keyword evidence="1" id="KW-0175">Coiled coil</keyword>
<evidence type="ECO:0000259" key="3">
    <source>
        <dbReference type="Pfam" id="PF12340"/>
    </source>
</evidence>
<feature type="region of interest" description="Disordered" evidence="2">
    <location>
        <begin position="1"/>
        <end position="36"/>
    </location>
</feature>
<evidence type="ECO:0000313" key="5">
    <source>
        <dbReference type="Proteomes" id="UP000799770"/>
    </source>
</evidence>
<dbReference type="OrthoDB" id="3182339at2759"/>
<dbReference type="EMBL" id="ML977313">
    <property type="protein sequence ID" value="KAF2120457.1"/>
    <property type="molecule type" value="Genomic_DNA"/>
</dbReference>
<feature type="compositionally biased region" description="Basic and acidic residues" evidence="2">
    <location>
        <begin position="1"/>
        <end position="12"/>
    </location>
</feature>
<name>A0A6A5ZNK7_9PLEO</name>
<evidence type="ECO:0000256" key="2">
    <source>
        <dbReference type="SAM" id="MobiDB-lite"/>
    </source>
</evidence>
<dbReference type="Proteomes" id="UP000799770">
    <property type="component" value="Unassembled WGS sequence"/>
</dbReference>
<evidence type="ECO:0000256" key="1">
    <source>
        <dbReference type="SAM" id="Coils"/>
    </source>
</evidence>
<sequence length="531" mass="61563">MSDYLRNTREAELPAGAGRPTSTGEKGRQDIRRRERHLFSRSSDRLDGQLPCRPRRANEDIGLAEFERWVEEHLPYWTKQHSRDERSCGSLARALSHYSKAAFGAYHDNPNARSVMLLTVLDLWVACDQIACRILPLLQQYDPEIPLESLRFLLLPRKSQMVRLRNIEAYVTARRPQGEPQPSIYRAFGDEASFAVQFVDRSPHHQNLLQEIVRKAESNRQATLNEFRALKEKYRTLMERYDQLKCHTKDYVNPEGQLQPQHVFPCMRCNSEMKASRLQMEIFEWPLPSQNSKAKAVIFELDIPDVFAQWRDVSFYVLRNIFGLPYQKQSLPVASYGLNYFSELAPYLDYKKHDTQRIIPLSSIKPHTGTHRSKRAIPSLAEDEVCVTNGLRFAYFDGKQLVRIIVGKPQNKQTLHLLRSKLGGLLGRRIYQLLFSRATSLDESQVATIRGVIQECIEKRGILLAQPEHILAFKLMGIEYLLKDNNMIGRQLLEIQALLDDKVVDIFDEADENFCPRFELIFHWAARHLLS</sequence>
<reference evidence="4" key="1">
    <citation type="journal article" date="2020" name="Stud. Mycol.">
        <title>101 Dothideomycetes genomes: a test case for predicting lifestyles and emergence of pathogens.</title>
        <authorList>
            <person name="Haridas S."/>
            <person name="Albert R."/>
            <person name="Binder M."/>
            <person name="Bloem J."/>
            <person name="Labutti K."/>
            <person name="Salamov A."/>
            <person name="Andreopoulos B."/>
            <person name="Baker S."/>
            <person name="Barry K."/>
            <person name="Bills G."/>
            <person name="Bluhm B."/>
            <person name="Cannon C."/>
            <person name="Castanera R."/>
            <person name="Culley D."/>
            <person name="Daum C."/>
            <person name="Ezra D."/>
            <person name="Gonzalez J."/>
            <person name="Henrissat B."/>
            <person name="Kuo A."/>
            <person name="Liang C."/>
            <person name="Lipzen A."/>
            <person name="Lutzoni F."/>
            <person name="Magnuson J."/>
            <person name="Mondo S."/>
            <person name="Nolan M."/>
            <person name="Ohm R."/>
            <person name="Pangilinan J."/>
            <person name="Park H.-J."/>
            <person name="Ramirez L."/>
            <person name="Alfaro M."/>
            <person name="Sun H."/>
            <person name="Tritt A."/>
            <person name="Yoshinaga Y."/>
            <person name="Zwiers L.-H."/>
            <person name="Turgeon B."/>
            <person name="Goodwin S."/>
            <person name="Spatafora J."/>
            <person name="Crous P."/>
            <person name="Grigoriev I."/>
        </authorList>
    </citation>
    <scope>NUCLEOTIDE SEQUENCE</scope>
    <source>
        <strain evidence="4">CBS 627.86</strain>
    </source>
</reference>
<dbReference type="InterPro" id="IPR022099">
    <property type="entry name" value="DUF3638"/>
</dbReference>
<keyword evidence="5" id="KW-1185">Reference proteome</keyword>